<dbReference type="Proteomes" id="UP001337655">
    <property type="component" value="Unassembled WGS sequence"/>
</dbReference>
<evidence type="ECO:0008006" key="5">
    <source>
        <dbReference type="Google" id="ProtNLM"/>
    </source>
</evidence>
<dbReference type="RefSeq" id="XP_064653457.1">
    <property type="nucleotide sequence ID" value="XM_064808367.1"/>
</dbReference>
<evidence type="ECO:0000313" key="4">
    <source>
        <dbReference type="Proteomes" id="UP001337655"/>
    </source>
</evidence>
<sequence length="264" mass="30459">MLTDLMDPRQWHEFARLQGPEPVNVFDQSCADVAPDCYFYPVLSATEVEDVPSMVRKHALDGWWLEQQETEQRSLNTEQRKETEALHSKHERERNTLTTKQRIQRKFVERAAHRESRLAQLDSTNMVQERELRKMQEMVHRMEEDNALLRSRLEEATTRIESLCEQNESLRTVVAHVEAAIHSNLKVRGSMGAAISAEPLSPLLQPNGLPPTSTEAAEDSDCIEVDPRNCKTGKRNFQDYEDDTTTPNADRHRRKTRRGLGREA</sequence>
<keyword evidence="4" id="KW-1185">Reference proteome</keyword>
<keyword evidence="1" id="KW-0175">Coiled coil</keyword>
<proteinExistence type="predicted"/>
<dbReference type="GeneID" id="89932475"/>
<evidence type="ECO:0000256" key="1">
    <source>
        <dbReference type="SAM" id="Coils"/>
    </source>
</evidence>
<dbReference type="EMBL" id="JAVRRT010000033">
    <property type="protein sequence ID" value="KAK5162829.1"/>
    <property type="molecule type" value="Genomic_DNA"/>
</dbReference>
<feature type="region of interest" description="Disordered" evidence="2">
    <location>
        <begin position="72"/>
        <end position="95"/>
    </location>
</feature>
<protein>
    <recommendedName>
        <fullName evidence="5">BZIP domain-containing protein</fullName>
    </recommendedName>
</protein>
<feature type="compositionally biased region" description="Basic and acidic residues" evidence="2">
    <location>
        <begin position="78"/>
        <end position="95"/>
    </location>
</feature>
<accession>A0AAV9NTE9</accession>
<name>A0AAV9NTE9_9PEZI</name>
<gene>
    <name evidence="3" type="ORF">LTR77_011155</name>
</gene>
<evidence type="ECO:0000256" key="2">
    <source>
        <dbReference type="SAM" id="MobiDB-lite"/>
    </source>
</evidence>
<comment type="caution">
    <text evidence="3">The sequence shown here is derived from an EMBL/GenBank/DDBJ whole genome shotgun (WGS) entry which is preliminary data.</text>
</comment>
<feature type="region of interest" description="Disordered" evidence="2">
    <location>
        <begin position="201"/>
        <end position="264"/>
    </location>
</feature>
<reference evidence="3 4" key="1">
    <citation type="submission" date="2023-08" db="EMBL/GenBank/DDBJ databases">
        <title>Black Yeasts Isolated from many extreme environments.</title>
        <authorList>
            <person name="Coleine C."/>
            <person name="Stajich J.E."/>
            <person name="Selbmann L."/>
        </authorList>
    </citation>
    <scope>NUCLEOTIDE SEQUENCE [LARGE SCALE GENOMIC DNA]</scope>
    <source>
        <strain evidence="3 4">CCFEE 5935</strain>
    </source>
</reference>
<evidence type="ECO:0000313" key="3">
    <source>
        <dbReference type="EMBL" id="KAK5162829.1"/>
    </source>
</evidence>
<dbReference type="AlphaFoldDB" id="A0AAV9NTE9"/>
<organism evidence="3 4">
    <name type="scientific">Saxophila tyrrhenica</name>
    <dbReference type="NCBI Taxonomy" id="1690608"/>
    <lineage>
        <taxon>Eukaryota</taxon>
        <taxon>Fungi</taxon>
        <taxon>Dikarya</taxon>
        <taxon>Ascomycota</taxon>
        <taxon>Pezizomycotina</taxon>
        <taxon>Dothideomycetes</taxon>
        <taxon>Dothideomycetidae</taxon>
        <taxon>Mycosphaerellales</taxon>
        <taxon>Extremaceae</taxon>
        <taxon>Saxophila</taxon>
    </lineage>
</organism>
<feature type="compositionally biased region" description="Basic residues" evidence="2">
    <location>
        <begin position="251"/>
        <end position="264"/>
    </location>
</feature>
<feature type="coiled-coil region" evidence="1">
    <location>
        <begin position="118"/>
        <end position="173"/>
    </location>
</feature>